<evidence type="ECO:0000256" key="6">
    <source>
        <dbReference type="ARBA" id="ARBA00023136"/>
    </source>
</evidence>
<evidence type="ECO:0000256" key="4">
    <source>
        <dbReference type="ARBA" id="ARBA00022692"/>
    </source>
</evidence>
<organism evidence="8 9">
    <name type="scientific">Romboutsia weinsteinii</name>
    <dbReference type="NCBI Taxonomy" id="2020949"/>
    <lineage>
        <taxon>Bacteria</taxon>
        <taxon>Bacillati</taxon>
        <taxon>Bacillota</taxon>
        <taxon>Clostridia</taxon>
        <taxon>Peptostreptococcales</taxon>
        <taxon>Peptostreptococcaceae</taxon>
        <taxon>Romboutsia</taxon>
    </lineage>
</organism>
<comment type="subcellular location">
    <subcellularLocation>
        <location evidence="1">Cell membrane</location>
        <topology evidence="1">Multi-pass membrane protein</topology>
    </subcellularLocation>
</comment>
<evidence type="ECO:0000256" key="1">
    <source>
        <dbReference type="ARBA" id="ARBA00004651"/>
    </source>
</evidence>
<keyword evidence="2" id="KW-0813">Transport</keyword>
<dbReference type="Pfam" id="PF01554">
    <property type="entry name" value="MatE"/>
    <property type="match status" value="2"/>
</dbReference>
<name>A0A371J350_9FIRM</name>
<feature type="transmembrane region" description="Helical" evidence="7">
    <location>
        <begin position="393"/>
        <end position="415"/>
    </location>
</feature>
<dbReference type="AlphaFoldDB" id="A0A371J350"/>
<feature type="transmembrane region" description="Helical" evidence="7">
    <location>
        <begin position="21"/>
        <end position="44"/>
    </location>
</feature>
<feature type="transmembrane region" description="Helical" evidence="7">
    <location>
        <begin position="199"/>
        <end position="220"/>
    </location>
</feature>
<dbReference type="GO" id="GO:0015297">
    <property type="term" value="F:antiporter activity"/>
    <property type="evidence" value="ECO:0007669"/>
    <property type="project" value="InterPro"/>
</dbReference>
<keyword evidence="9" id="KW-1185">Reference proteome</keyword>
<keyword evidence="3" id="KW-1003">Cell membrane</keyword>
<evidence type="ECO:0000256" key="7">
    <source>
        <dbReference type="SAM" id="Phobius"/>
    </source>
</evidence>
<feature type="transmembrane region" description="Helical" evidence="7">
    <location>
        <begin position="354"/>
        <end position="372"/>
    </location>
</feature>
<keyword evidence="6 7" id="KW-0472">Membrane</keyword>
<feature type="transmembrane region" description="Helical" evidence="7">
    <location>
        <begin position="321"/>
        <end position="342"/>
    </location>
</feature>
<dbReference type="PANTHER" id="PTHR42925:SF1">
    <property type="entry name" value="VIRULENCE FACTOR MVIN"/>
    <property type="match status" value="1"/>
</dbReference>
<keyword evidence="5 7" id="KW-1133">Transmembrane helix</keyword>
<feature type="transmembrane region" description="Helical" evidence="7">
    <location>
        <begin position="137"/>
        <end position="158"/>
    </location>
</feature>
<dbReference type="PANTHER" id="PTHR42925">
    <property type="entry name" value="MULTIDRUG AND TOXIN EFFLUX PROTEIN MATE FAMILY"/>
    <property type="match status" value="1"/>
</dbReference>
<evidence type="ECO:0000256" key="2">
    <source>
        <dbReference type="ARBA" id="ARBA00022448"/>
    </source>
</evidence>
<evidence type="ECO:0000313" key="8">
    <source>
        <dbReference type="EMBL" id="RDY27096.1"/>
    </source>
</evidence>
<gene>
    <name evidence="8" type="ORF">CHL78_010765</name>
</gene>
<dbReference type="CDD" id="cd13134">
    <property type="entry name" value="MATE_like_8"/>
    <property type="match status" value="1"/>
</dbReference>
<sequence length="452" mass="49570">MLKTITYNKLEKENELRFIHIFIPILVEQVFQTLIGNVDILLLSQYSDDAVAAVGLSNQIIVIGTMILGVVAIGAVILLTQLLGSNKNEKIKLVIGSSIYLNLVISFIIFMVLLLFGKHFLSFIKTPEILLEKGYSYLKIVGFSLIFQGIMTSFASIFRSFAIVGPIMKISIIINIINLIGSSIVILTPVTLLGKGIEGVANATLLSRIIGAIIYIYLFLKLFKEYKSSIINPKIDLDCLKSIFKLGLPSGMESISYNISQVMLTAIIAGFGTAVVTSKIYAQTTTSFIFTVSSAISLAVPVIVGRLIGRGLKEEASEYGINVLYKGVIAIFIISISIVPFYRPIISLFTNDKSIIGIAISLIILSILLEPARAANSILIAQLNSAGDVRFPVITGMVVTYFLTIPMSFIVGVVLGYGICGVWVVSIIDEWIRATLFYIRWKKGNWKKIDIT</sequence>
<feature type="transmembrane region" description="Helical" evidence="7">
    <location>
        <begin position="170"/>
        <end position="193"/>
    </location>
</feature>
<dbReference type="RefSeq" id="WP_094367413.1">
    <property type="nucleotide sequence ID" value="NZ_NOJY02000016.1"/>
</dbReference>
<dbReference type="Proteomes" id="UP000215694">
    <property type="component" value="Unassembled WGS sequence"/>
</dbReference>
<feature type="transmembrane region" description="Helical" evidence="7">
    <location>
        <begin position="56"/>
        <end position="79"/>
    </location>
</feature>
<dbReference type="GO" id="GO:0042910">
    <property type="term" value="F:xenobiotic transmembrane transporter activity"/>
    <property type="evidence" value="ECO:0007669"/>
    <property type="project" value="InterPro"/>
</dbReference>
<feature type="transmembrane region" description="Helical" evidence="7">
    <location>
        <begin position="262"/>
        <end position="282"/>
    </location>
</feature>
<reference evidence="8 9" key="1">
    <citation type="journal article" date="2017" name="Genome Announc.">
        <title>Draft Genome Sequence of Romboutsia weinsteinii sp. nov. Strain CCRI-19649(T) Isolated from Surface Water.</title>
        <authorList>
            <person name="Maheux A.F."/>
            <person name="Boudreau D.K."/>
            <person name="Berube E."/>
            <person name="Boissinot M."/>
            <person name="Cantin P."/>
            <person name="Raymond F."/>
            <person name="Corbeil J."/>
            <person name="Omar R.F."/>
            <person name="Bergeron M.G."/>
        </authorList>
    </citation>
    <scope>NUCLEOTIDE SEQUENCE [LARGE SCALE GENOMIC DNA]</scope>
    <source>
        <strain evidence="8 9">CCRI-19649</strain>
    </source>
</reference>
<dbReference type="InterPro" id="IPR002528">
    <property type="entry name" value="MATE_fam"/>
</dbReference>
<accession>A0A371J350</accession>
<evidence type="ECO:0000256" key="3">
    <source>
        <dbReference type="ARBA" id="ARBA00022475"/>
    </source>
</evidence>
<dbReference type="PIRSF" id="PIRSF006603">
    <property type="entry name" value="DinF"/>
    <property type="match status" value="1"/>
</dbReference>
<dbReference type="EMBL" id="NOJY02000016">
    <property type="protein sequence ID" value="RDY27096.1"/>
    <property type="molecule type" value="Genomic_DNA"/>
</dbReference>
<feature type="transmembrane region" description="Helical" evidence="7">
    <location>
        <begin position="288"/>
        <end position="309"/>
    </location>
</feature>
<feature type="transmembrane region" description="Helical" evidence="7">
    <location>
        <begin position="421"/>
        <end position="439"/>
    </location>
</feature>
<comment type="caution">
    <text evidence="8">The sequence shown here is derived from an EMBL/GenBank/DDBJ whole genome shotgun (WGS) entry which is preliminary data.</text>
</comment>
<dbReference type="InterPro" id="IPR047135">
    <property type="entry name" value="YsiQ"/>
</dbReference>
<proteinExistence type="predicted"/>
<dbReference type="GO" id="GO:0005886">
    <property type="term" value="C:plasma membrane"/>
    <property type="evidence" value="ECO:0007669"/>
    <property type="project" value="UniProtKB-SubCell"/>
</dbReference>
<protein>
    <submittedName>
        <fullName evidence="8">MATE family efflux transporter</fullName>
    </submittedName>
</protein>
<evidence type="ECO:0000313" key="9">
    <source>
        <dbReference type="Proteomes" id="UP000215694"/>
    </source>
</evidence>
<dbReference type="InterPro" id="IPR048279">
    <property type="entry name" value="MdtK-like"/>
</dbReference>
<feature type="transmembrane region" description="Helical" evidence="7">
    <location>
        <begin position="99"/>
        <end position="117"/>
    </location>
</feature>
<dbReference type="OrthoDB" id="62420at2"/>
<dbReference type="NCBIfam" id="TIGR00797">
    <property type="entry name" value="matE"/>
    <property type="match status" value="1"/>
</dbReference>
<keyword evidence="4 7" id="KW-0812">Transmembrane</keyword>
<evidence type="ECO:0000256" key="5">
    <source>
        <dbReference type="ARBA" id="ARBA00022989"/>
    </source>
</evidence>